<organism evidence="1 2">
    <name type="scientific">Natronincola peptidivorans</name>
    <dbReference type="NCBI Taxonomy" id="426128"/>
    <lineage>
        <taxon>Bacteria</taxon>
        <taxon>Bacillati</taxon>
        <taxon>Bacillota</taxon>
        <taxon>Clostridia</taxon>
        <taxon>Peptostreptococcales</taxon>
        <taxon>Natronincolaceae</taxon>
        <taxon>Natronincola</taxon>
    </lineage>
</organism>
<accession>A0A1H9ZT89</accession>
<dbReference type="Proteomes" id="UP000199568">
    <property type="component" value="Unassembled WGS sequence"/>
</dbReference>
<protein>
    <submittedName>
        <fullName evidence="1">Uncharacterized protein</fullName>
    </submittedName>
</protein>
<evidence type="ECO:0000313" key="1">
    <source>
        <dbReference type="EMBL" id="SES84975.1"/>
    </source>
</evidence>
<proteinExistence type="predicted"/>
<gene>
    <name evidence="1" type="ORF">SAMN05660297_00715</name>
</gene>
<dbReference type="AlphaFoldDB" id="A0A1H9ZT89"/>
<keyword evidence="2" id="KW-1185">Reference proteome</keyword>
<dbReference type="STRING" id="426128.SAMN05660297_00715"/>
<reference evidence="1 2" key="1">
    <citation type="submission" date="2016-10" db="EMBL/GenBank/DDBJ databases">
        <authorList>
            <person name="de Groot N.N."/>
        </authorList>
    </citation>
    <scope>NUCLEOTIDE SEQUENCE [LARGE SCALE GENOMIC DNA]</scope>
    <source>
        <strain evidence="1 2">DSM 18979</strain>
    </source>
</reference>
<evidence type="ECO:0000313" key="2">
    <source>
        <dbReference type="Proteomes" id="UP000199568"/>
    </source>
</evidence>
<dbReference type="EMBL" id="FOHU01000002">
    <property type="protein sequence ID" value="SES84975.1"/>
    <property type="molecule type" value="Genomic_DNA"/>
</dbReference>
<sequence length="82" mass="9905">MVRKQLEQQLLKIKREIEVLNMKEEKLIKMKRLINRVIENDLEQKEISLINKQVKAIGKQVDMLRATNQYGKFTKKNIIRRQ</sequence>
<name>A0A1H9ZT89_9FIRM</name>